<sequence>MREKLKIIEEGNFTRWFRLCLIAAGFGIMYCTFKFIEPSIWSGALLLVGLSIAAVGGMTSRAALLRIKPFDNSQKKARDSYKSKGDEENQSK</sequence>
<keyword evidence="2" id="KW-0472">Membrane</keyword>
<dbReference type="EMBL" id="CABPSJ010000001">
    <property type="protein sequence ID" value="VVD78097.1"/>
    <property type="molecule type" value="Genomic_DNA"/>
</dbReference>
<organism evidence="3 4">
    <name type="scientific">Pandoraea communis</name>
    <dbReference type="NCBI Taxonomy" id="2508297"/>
    <lineage>
        <taxon>Bacteria</taxon>
        <taxon>Pseudomonadati</taxon>
        <taxon>Pseudomonadota</taxon>
        <taxon>Betaproteobacteria</taxon>
        <taxon>Burkholderiales</taxon>
        <taxon>Burkholderiaceae</taxon>
        <taxon>Pandoraea</taxon>
    </lineage>
</organism>
<feature type="transmembrane region" description="Helical" evidence="2">
    <location>
        <begin position="42"/>
        <end position="64"/>
    </location>
</feature>
<evidence type="ECO:0000313" key="4">
    <source>
        <dbReference type="Proteomes" id="UP000337189"/>
    </source>
</evidence>
<proteinExistence type="predicted"/>
<dbReference type="AlphaFoldDB" id="A0A5E4SQW8"/>
<evidence type="ECO:0008006" key="5">
    <source>
        <dbReference type="Google" id="ProtNLM"/>
    </source>
</evidence>
<name>A0A5E4SQW8_9BURK</name>
<protein>
    <recommendedName>
        <fullName evidence="5">Transmembrane protein</fullName>
    </recommendedName>
</protein>
<evidence type="ECO:0000256" key="1">
    <source>
        <dbReference type="SAM" id="MobiDB-lite"/>
    </source>
</evidence>
<gene>
    <name evidence="3" type="ORF">PCO31110_00981</name>
</gene>
<accession>A0A5E4SQW8</accession>
<keyword evidence="2" id="KW-0812">Transmembrane</keyword>
<evidence type="ECO:0000256" key="2">
    <source>
        <dbReference type="SAM" id="Phobius"/>
    </source>
</evidence>
<dbReference type="Proteomes" id="UP000337189">
    <property type="component" value="Unassembled WGS sequence"/>
</dbReference>
<evidence type="ECO:0000313" key="3">
    <source>
        <dbReference type="EMBL" id="VVD78097.1"/>
    </source>
</evidence>
<feature type="region of interest" description="Disordered" evidence="1">
    <location>
        <begin position="73"/>
        <end position="92"/>
    </location>
</feature>
<keyword evidence="2" id="KW-1133">Transmembrane helix</keyword>
<feature type="transmembrane region" description="Helical" evidence="2">
    <location>
        <begin position="16"/>
        <end position="36"/>
    </location>
</feature>
<reference evidence="3 4" key="1">
    <citation type="submission" date="2019-08" db="EMBL/GenBank/DDBJ databases">
        <authorList>
            <person name="Peeters C."/>
        </authorList>
    </citation>
    <scope>NUCLEOTIDE SEQUENCE [LARGE SCALE GENOMIC DNA]</scope>
    <source>
        <strain evidence="3 4">LMG 31110</strain>
    </source>
</reference>